<name>A0A6I6DJW9_9FIRM</name>
<proteinExistence type="predicted"/>
<gene>
    <name evidence="1" type="ORF">SYNTR_2265</name>
</gene>
<keyword evidence="2" id="KW-1185">Reference proteome</keyword>
<sequence length="39" mass="4453">MQVMLLSKIKAGDLTLQNRVVIAAMTLACRKIYLFWPSK</sequence>
<reference evidence="2" key="1">
    <citation type="journal article" date="2019" name="Microbiology">
        <title>Complete Genome Sequence of an Uncultured Bacterium of the Candidate Phylum Bipolaricaulota.</title>
        <authorList>
            <person name="Kadnikov V.V."/>
            <person name="Mardanov A.V."/>
            <person name="Beletsky A.V."/>
            <person name="Frank Y.A."/>
            <person name="Karnachuk O.V."/>
            <person name="Ravin N.V."/>
        </authorList>
    </citation>
    <scope>NUCLEOTIDE SEQUENCE [LARGE SCALE GENOMIC DNA]</scope>
</reference>
<dbReference type="KEGG" id="salq:SYNTR_2265"/>
<evidence type="ECO:0000313" key="1">
    <source>
        <dbReference type="EMBL" id="QGU00859.1"/>
    </source>
</evidence>
<protein>
    <submittedName>
        <fullName evidence="1">Uncharacterized protein</fullName>
    </submittedName>
</protein>
<dbReference type="AlphaFoldDB" id="A0A6I6DJW9"/>
<evidence type="ECO:0000313" key="2">
    <source>
        <dbReference type="Proteomes" id="UP000426444"/>
    </source>
</evidence>
<organism evidence="1 2">
    <name type="scientific">Candidatus Syntrophocurvum alkaliphilum</name>
    <dbReference type="NCBI Taxonomy" id="2293317"/>
    <lineage>
        <taxon>Bacteria</taxon>
        <taxon>Bacillati</taxon>
        <taxon>Bacillota</taxon>
        <taxon>Clostridia</taxon>
        <taxon>Eubacteriales</taxon>
        <taxon>Syntrophomonadaceae</taxon>
        <taxon>Candidatus Syntrophocurvum</taxon>
    </lineage>
</organism>
<dbReference type="EMBL" id="CP046457">
    <property type="protein sequence ID" value="QGU00859.1"/>
    <property type="molecule type" value="Genomic_DNA"/>
</dbReference>
<dbReference type="Proteomes" id="UP000426444">
    <property type="component" value="Chromosome"/>
</dbReference>
<accession>A0A6I6DJW9</accession>